<gene>
    <name evidence="1" type="ORF">CGS50_004180</name>
</gene>
<comment type="caution">
    <text evidence="1">The sequence shown here is derived from an EMBL/GenBank/DDBJ whole genome shotgun (WGS) entry which is preliminary data.</text>
</comment>
<protein>
    <submittedName>
        <fullName evidence="1">Uncharacterized protein</fullName>
    </submittedName>
</protein>
<dbReference type="EMBL" id="NMTS02000001">
    <property type="protein sequence ID" value="PLK30816.1"/>
    <property type="molecule type" value="Genomic_DNA"/>
</dbReference>
<evidence type="ECO:0000313" key="1">
    <source>
        <dbReference type="EMBL" id="PLK30816.1"/>
    </source>
</evidence>
<dbReference type="Proteomes" id="UP000221015">
    <property type="component" value="Unassembled WGS sequence"/>
</dbReference>
<evidence type="ECO:0000313" key="2">
    <source>
        <dbReference type="Proteomes" id="UP000221015"/>
    </source>
</evidence>
<name>A0A2J4JSI6_9FIRM</name>
<dbReference type="RefSeq" id="WP_097782182.1">
    <property type="nucleotide sequence ID" value="NZ_NMTS02000001.1"/>
</dbReference>
<accession>A0A2J4JSI6</accession>
<sequence length="59" mass="7055">MLTKLTPIETASEIIYQRHIIQKLRREMTYTRRPDLVQNGIDHARLALKCAYRGYMYTI</sequence>
<proteinExistence type="predicted"/>
<organism evidence="1 2">
    <name type="scientific">Faecalibacterium prausnitzii</name>
    <dbReference type="NCBI Taxonomy" id="853"/>
    <lineage>
        <taxon>Bacteria</taxon>
        <taxon>Bacillati</taxon>
        <taxon>Bacillota</taxon>
        <taxon>Clostridia</taxon>
        <taxon>Eubacteriales</taxon>
        <taxon>Oscillospiraceae</taxon>
        <taxon>Faecalibacterium</taxon>
    </lineage>
</organism>
<dbReference type="AlphaFoldDB" id="A0A2J4JSI6"/>
<reference evidence="1 2" key="1">
    <citation type="journal article" date="2017" name="Front. Microbiol.">
        <title>New Insights into the Diversity of the Genus Faecalibacterium.</title>
        <authorList>
            <person name="Benevides L."/>
            <person name="Burman S."/>
            <person name="Martin R."/>
            <person name="Robert V."/>
            <person name="Thomas M."/>
            <person name="Miquel S."/>
            <person name="Chain F."/>
            <person name="Sokol H."/>
            <person name="Bermudez-Humaran L.G."/>
            <person name="Morrison M."/>
            <person name="Langella P."/>
            <person name="Azevedo V.A."/>
            <person name="Chatel J.M."/>
            <person name="Soares S."/>
        </authorList>
    </citation>
    <scope>NUCLEOTIDE SEQUENCE [LARGE SCALE GENOMIC DNA]</scope>
    <source>
        <strain evidence="1 2">CNCM I 4542</strain>
    </source>
</reference>